<evidence type="ECO:0000256" key="1">
    <source>
        <dbReference type="SAM" id="Phobius"/>
    </source>
</evidence>
<organism evidence="2 3">
    <name type="scientific">Saccharibacillus kuerlensis</name>
    <dbReference type="NCBI Taxonomy" id="459527"/>
    <lineage>
        <taxon>Bacteria</taxon>
        <taxon>Bacillati</taxon>
        <taxon>Bacillota</taxon>
        <taxon>Bacilli</taxon>
        <taxon>Bacillales</taxon>
        <taxon>Paenibacillaceae</taxon>
        <taxon>Saccharibacillus</taxon>
    </lineage>
</organism>
<protein>
    <submittedName>
        <fullName evidence="2">Uncharacterized protein</fullName>
    </submittedName>
</protein>
<name>A0ABQ2KR83_9BACL</name>
<comment type="caution">
    <text evidence="2">The sequence shown here is derived from an EMBL/GenBank/DDBJ whole genome shotgun (WGS) entry which is preliminary data.</text>
</comment>
<proteinExistence type="predicted"/>
<keyword evidence="1" id="KW-0472">Membrane</keyword>
<keyword evidence="1" id="KW-1133">Transmembrane helix</keyword>
<evidence type="ECO:0000313" key="3">
    <source>
        <dbReference type="Proteomes" id="UP000606653"/>
    </source>
</evidence>
<sequence length="61" mass="6677">MFDFVSGIIMLVIGFDFAYDMVSRGRSPITGSILGIKVPIRLLQAVVSLLMMAGGIYLLLR</sequence>
<gene>
    <name evidence="2" type="ORF">GCM10010969_01990</name>
</gene>
<dbReference type="Proteomes" id="UP000606653">
    <property type="component" value="Unassembled WGS sequence"/>
</dbReference>
<keyword evidence="1" id="KW-0812">Transmembrane</keyword>
<feature type="transmembrane region" description="Helical" evidence="1">
    <location>
        <begin position="6"/>
        <end position="22"/>
    </location>
</feature>
<dbReference type="EMBL" id="BMLN01000001">
    <property type="protein sequence ID" value="GGN90983.1"/>
    <property type="molecule type" value="Genomic_DNA"/>
</dbReference>
<feature type="transmembrane region" description="Helical" evidence="1">
    <location>
        <begin position="42"/>
        <end position="60"/>
    </location>
</feature>
<evidence type="ECO:0000313" key="2">
    <source>
        <dbReference type="EMBL" id="GGN90983.1"/>
    </source>
</evidence>
<reference evidence="3" key="1">
    <citation type="journal article" date="2019" name="Int. J. Syst. Evol. Microbiol.">
        <title>The Global Catalogue of Microorganisms (GCM) 10K type strain sequencing project: providing services to taxonomists for standard genome sequencing and annotation.</title>
        <authorList>
            <consortium name="The Broad Institute Genomics Platform"/>
            <consortium name="The Broad Institute Genome Sequencing Center for Infectious Disease"/>
            <person name="Wu L."/>
            <person name="Ma J."/>
        </authorList>
    </citation>
    <scope>NUCLEOTIDE SEQUENCE [LARGE SCALE GENOMIC DNA]</scope>
    <source>
        <strain evidence="3">CGMCC 1.6964</strain>
    </source>
</reference>
<keyword evidence="3" id="KW-1185">Reference proteome</keyword>
<dbReference type="RefSeq" id="WP_018975134.1">
    <property type="nucleotide sequence ID" value="NZ_BMLN01000001.1"/>
</dbReference>
<accession>A0ABQ2KR83</accession>